<name>A0A3A9K7Q6_9BACI</name>
<organism evidence="3 4">
    <name type="scientific">Salipaludibacillus neizhouensis</name>
    <dbReference type="NCBI Taxonomy" id="885475"/>
    <lineage>
        <taxon>Bacteria</taxon>
        <taxon>Bacillati</taxon>
        <taxon>Bacillota</taxon>
        <taxon>Bacilli</taxon>
        <taxon>Bacillales</taxon>
        <taxon>Bacillaceae</taxon>
    </lineage>
</organism>
<sequence length="287" mass="33382">MDIKKVLNNNVVLTENDNQELVVMGKGLAFQKKVGDLVDSSKIEKTFVLESDDVSDKLAELLSDVSEKYLQLSDKIISYAKSRLSTKLDDFLYVALTDHLSFAITRHKQGMQLKNPLLWEIRKFYKQEYEVARHALDIIEEDTGYRLEDDEAGSIALHLLNSQISGEGLESMVLATEMVNDILNIVKYHFGMELDEGSINYERFLTHLRFFSFRLMKEEGQDADNPDDFLYDQVKWKYKEAFQCSEKIAMYIEKAHNWRVSKDEKVYLTLHVHRVANRHQLNNKTSN</sequence>
<keyword evidence="1" id="KW-0677">Repeat</keyword>
<evidence type="ECO:0000259" key="2">
    <source>
        <dbReference type="PROSITE" id="PS51372"/>
    </source>
</evidence>
<dbReference type="Pfam" id="PF03123">
    <property type="entry name" value="CAT_RBD"/>
    <property type="match status" value="1"/>
</dbReference>
<evidence type="ECO:0000256" key="1">
    <source>
        <dbReference type="ARBA" id="ARBA00022737"/>
    </source>
</evidence>
<feature type="domain" description="PRD" evidence="2">
    <location>
        <begin position="64"/>
        <end position="169"/>
    </location>
</feature>
<dbReference type="RefSeq" id="WP_110939153.1">
    <property type="nucleotide sequence ID" value="NZ_KZ614148.1"/>
</dbReference>
<dbReference type="GO" id="GO:0006355">
    <property type="term" value="P:regulation of DNA-templated transcription"/>
    <property type="evidence" value="ECO:0007669"/>
    <property type="project" value="InterPro"/>
</dbReference>
<dbReference type="InterPro" id="IPR050661">
    <property type="entry name" value="BglG_antiterminators"/>
</dbReference>
<proteinExistence type="predicted"/>
<dbReference type="Pfam" id="PF00874">
    <property type="entry name" value="PRD"/>
    <property type="match status" value="2"/>
</dbReference>
<dbReference type="SUPFAM" id="SSF50151">
    <property type="entry name" value="SacY-like RNA-binding domain"/>
    <property type="match status" value="1"/>
</dbReference>
<dbReference type="InterPro" id="IPR036634">
    <property type="entry name" value="PRD_sf"/>
</dbReference>
<feature type="domain" description="PRD" evidence="2">
    <location>
        <begin position="170"/>
        <end position="282"/>
    </location>
</feature>
<gene>
    <name evidence="3" type="ORF">CR203_15895</name>
</gene>
<dbReference type="PANTHER" id="PTHR30185:SF15">
    <property type="entry name" value="CRYPTIC BETA-GLUCOSIDE BGL OPERON ANTITERMINATOR"/>
    <property type="match status" value="1"/>
</dbReference>
<reference evidence="3 4" key="1">
    <citation type="submission" date="2017-10" db="EMBL/GenBank/DDBJ databases">
        <title>Bacillus sp. nov., a halophilic bacterium isolated from a Keqin Lake.</title>
        <authorList>
            <person name="Wang H."/>
        </authorList>
    </citation>
    <scope>NUCLEOTIDE SEQUENCE [LARGE SCALE GENOMIC DNA]</scope>
    <source>
        <strain evidence="3 4">KCTC 13187</strain>
    </source>
</reference>
<dbReference type="InterPro" id="IPR036650">
    <property type="entry name" value="CAT_RNA-bd_dom_sf"/>
</dbReference>
<dbReference type="EMBL" id="PDOE01000007">
    <property type="protein sequence ID" value="RKL66371.1"/>
    <property type="molecule type" value="Genomic_DNA"/>
</dbReference>
<protein>
    <submittedName>
        <fullName evidence="3">Transcription antiterminator BglG</fullName>
    </submittedName>
</protein>
<dbReference type="OrthoDB" id="9813552at2"/>
<dbReference type="PROSITE" id="PS51372">
    <property type="entry name" value="PRD_2"/>
    <property type="match status" value="2"/>
</dbReference>
<evidence type="ECO:0000313" key="3">
    <source>
        <dbReference type="EMBL" id="RKL66371.1"/>
    </source>
</evidence>
<dbReference type="GO" id="GO:0003723">
    <property type="term" value="F:RNA binding"/>
    <property type="evidence" value="ECO:0007669"/>
    <property type="project" value="InterPro"/>
</dbReference>
<accession>A0A3A9K7Q6</accession>
<dbReference type="Gene3D" id="1.10.1790.10">
    <property type="entry name" value="PRD domain"/>
    <property type="match status" value="2"/>
</dbReference>
<keyword evidence="4" id="KW-1185">Reference proteome</keyword>
<dbReference type="InterPro" id="IPR011608">
    <property type="entry name" value="PRD"/>
</dbReference>
<dbReference type="SUPFAM" id="SSF63520">
    <property type="entry name" value="PTS-regulatory domain, PRD"/>
    <property type="match status" value="2"/>
</dbReference>
<comment type="caution">
    <text evidence="3">The sequence shown here is derived from an EMBL/GenBank/DDBJ whole genome shotgun (WGS) entry which is preliminary data.</text>
</comment>
<dbReference type="AlphaFoldDB" id="A0A3A9K7Q6"/>
<dbReference type="Proteomes" id="UP000281498">
    <property type="component" value="Unassembled WGS sequence"/>
</dbReference>
<dbReference type="Gene3D" id="2.30.24.10">
    <property type="entry name" value="CAT RNA-binding domain"/>
    <property type="match status" value="1"/>
</dbReference>
<dbReference type="NCBIfam" id="NF046042">
    <property type="entry name" value="LicT"/>
    <property type="match status" value="1"/>
</dbReference>
<evidence type="ECO:0000313" key="4">
    <source>
        <dbReference type="Proteomes" id="UP000281498"/>
    </source>
</evidence>
<dbReference type="PANTHER" id="PTHR30185">
    <property type="entry name" value="CRYPTIC BETA-GLUCOSIDE BGL OPERON ANTITERMINATOR"/>
    <property type="match status" value="1"/>
</dbReference>
<dbReference type="SMART" id="SM01061">
    <property type="entry name" value="CAT_RBD"/>
    <property type="match status" value="1"/>
</dbReference>
<dbReference type="InterPro" id="IPR004341">
    <property type="entry name" value="CAT_RNA-bd_dom"/>
</dbReference>